<dbReference type="VEuPathDB" id="VectorBase:CQUJHB012137"/>
<evidence type="ECO:0000256" key="1">
    <source>
        <dbReference type="SAM" id="MobiDB-lite"/>
    </source>
</evidence>
<reference evidence="3" key="2">
    <citation type="submission" date="2020-05" db="UniProtKB">
        <authorList>
            <consortium name="EnsemblMetazoa"/>
        </authorList>
    </citation>
    <scope>IDENTIFICATION</scope>
    <source>
        <strain evidence="3">JHB</strain>
    </source>
</reference>
<dbReference type="InParanoid" id="B0W6X1"/>
<dbReference type="KEGG" id="cqu:CpipJ_CPIJ003069"/>
<evidence type="ECO:0000313" key="4">
    <source>
        <dbReference type="Proteomes" id="UP000002320"/>
    </source>
</evidence>
<keyword evidence="4" id="KW-1185">Reference proteome</keyword>
<dbReference type="OrthoDB" id="8196042at2759"/>
<dbReference type="HOGENOM" id="CLU_342034_0_0_1"/>
<feature type="compositionally biased region" description="Basic and acidic residues" evidence="1">
    <location>
        <begin position="32"/>
        <end position="54"/>
    </location>
</feature>
<evidence type="ECO:0000313" key="2">
    <source>
        <dbReference type="EMBL" id="EDS37117.1"/>
    </source>
</evidence>
<feature type="compositionally biased region" description="Basic and acidic residues" evidence="1">
    <location>
        <begin position="132"/>
        <end position="147"/>
    </location>
</feature>
<accession>B0W6X1</accession>
<feature type="region of interest" description="Disordered" evidence="1">
    <location>
        <begin position="574"/>
        <end position="655"/>
    </location>
</feature>
<dbReference type="AlphaFoldDB" id="B0W6X1"/>
<feature type="compositionally biased region" description="Pro residues" evidence="1">
    <location>
        <begin position="77"/>
        <end position="89"/>
    </location>
</feature>
<feature type="region of interest" description="Disordered" evidence="1">
    <location>
        <begin position="1"/>
        <end position="370"/>
    </location>
</feature>
<dbReference type="EnsemblMetazoa" id="CPIJ003069-RA">
    <property type="protein sequence ID" value="CPIJ003069-PA"/>
    <property type="gene ID" value="CPIJ003069"/>
</dbReference>
<reference evidence="2" key="1">
    <citation type="submission" date="2007-03" db="EMBL/GenBank/DDBJ databases">
        <title>Annotation of Culex pipiens quinquefasciatus.</title>
        <authorList>
            <consortium name="The Broad Institute Genome Sequencing Platform"/>
            <person name="Atkinson P.W."/>
            <person name="Hemingway J."/>
            <person name="Christensen B.M."/>
            <person name="Higgs S."/>
            <person name="Kodira C."/>
            <person name="Hannick L."/>
            <person name="Megy K."/>
            <person name="O'Leary S."/>
            <person name="Pearson M."/>
            <person name="Haas B.J."/>
            <person name="Mauceli E."/>
            <person name="Wortman J.R."/>
            <person name="Lee N.H."/>
            <person name="Guigo R."/>
            <person name="Stanke M."/>
            <person name="Alvarado L."/>
            <person name="Amedeo P."/>
            <person name="Antoine C.H."/>
            <person name="Arensburger P."/>
            <person name="Bidwell S.L."/>
            <person name="Crawford M."/>
            <person name="Camaro F."/>
            <person name="Devon K."/>
            <person name="Engels R."/>
            <person name="Hammond M."/>
            <person name="Howarth C."/>
            <person name="Koehrsen M."/>
            <person name="Lawson D."/>
            <person name="Montgomery P."/>
            <person name="Nene V."/>
            <person name="Nusbaum C."/>
            <person name="Puiu D."/>
            <person name="Romero-Severson J."/>
            <person name="Severson D.W."/>
            <person name="Shumway M."/>
            <person name="Sisk P."/>
            <person name="Stolte C."/>
            <person name="Zeng Q."/>
            <person name="Eisenstadt E."/>
            <person name="Fraser-Liggett C."/>
            <person name="Strausberg R."/>
            <person name="Galagan J."/>
            <person name="Birren B."/>
            <person name="Collins F.H."/>
        </authorList>
    </citation>
    <scope>NUCLEOTIDE SEQUENCE [LARGE SCALE GENOMIC DNA]</scope>
    <source>
        <strain evidence="2">JHB</strain>
    </source>
</reference>
<dbReference type="Proteomes" id="UP000002320">
    <property type="component" value="Unassembled WGS sequence"/>
</dbReference>
<dbReference type="STRING" id="7176.B0W6X1"/>
<dbReference type="EMBL" id="DS231850">
    <property type="protein sequence ID" value="EDS37117.1"/>
    <property type="molecule type" value="Genomic_DNA"/>
</dbReference>
<dbReference type="VEuPathDB" id="VectorBase:CPIJ003069"/>
<feature type="compositionally biased region" description="Basic and acidic residues" evidence="1">
    <location>
        <begin position="209"/>
        <end position="222"/>
    </location>
</feature>
<feature type="compositionally biased region" description="Pro residues" evidence="1">
    <location>
        <begin position="97"/>
        <end position="106"/>
    </location>
</feature>
<evidence type="ECO:0000313" key="3">
    <source>
        <dbReference type="EnsemblMetazoa" id="CPIJ003069-PA"/>
    </source>
</evidence>
<protein>
    <submittedName>
        <fullName evidence="2 3">Ecdysone-induced protein 74EF</fullName>
    </submittedName>
</protein>
<feature type="compositionally biased region" description="Acidic residues" evidence="1">
    <location>
        <begin position="318"/>
        <end position="329"/>
    </location>
</feature>
<feature type="compositionally biased region" description="Basic and acidic residues" evidence="1">
    <location>
        <begin position="283"/>
        <end position="293"/>
    </location>
</feature>
<sequence length="829" mass="94493">MTATTTDHRRRLLRVEQTSCRRLPNSCAPPHTSKDENASEKQQTDLRTSEHDKAAMMMLQHMSPHFVGGAPTTDHPGPSPGVTPSPPPQTTLTQSPSPSPPPPPPSHHVHLAHPEDRQPSRIVMRRSSLHLPSDDEEHHYKYKREPYSRPGTPPATFHHQQQQHHQASPRHASYSDVIVPQQYRPRSRTPTPTPTHHHQHRIASVIQERYIKEERPPRRSSIDEDQQVAQYYRDHPEQALRYTRPEEDEEELEYARRYHARYEANPDEEEEDEQQQYRRQRRRLSEERRRRDEDSDFSDSQVGGAVSGDTDHYPKSEEEPEEDDEDDERPLDLSMKIKRRIRKDSAGSCDSDDSAGPDSDGNPRGQGRAAYKKSLMKRYRPSRAHRVEEVPVPLHPSLPVLPGKTYDFLQTHLCLSSTSFRGKPQRRNRHVGRPPAYIDPPRVCRRCAHYTTPPQEYMLLFCSLLEYLGTSSMQCIQRCLEQLEENHSSKKNLSVFLTDLHSLPHTPFCTPLLFRSSQMYCHLSCKPTRPNTRPVWTWQKSSSTTTTKSKAKTCLFAFFDFLFRVDGRWDREWQEHTTPPSVRPPQPSGNPVEPHAMLPPNMMDTATGSGGIQVKSTGKRFGGDKTKSMRSRRYTQKPPPPTASQNIIKRKAPETIIDRRTTATAGETSQEVLQQHYLLGTSLKSYDAWSGVGFLGKLPLPVKVVQMVLVKVENAFLTEFPERPPAYGVSDDDDDDYEAAAIAGLSFTAAFTHSFCTFSDGLSQYVLSVFFSHSHYLFQPCIVMQRDLSSSTSICLLSTPVWLRSAGFVHGTGCYQSPSMECVRRGSSL</sequence>
<gene>
    <name evidence="3" type="primary">6034081</name>
    <name evidence="2" type="ORF">CpipJ_CPIJ003069</name>
</gene>
<name>B0W6X1_CULQU</name>
<feature type="compositionally biased region" description="Basic and acidic residues" evidence="1">
    <location>
        <begin position="253"/>
        <end position="264"/>
    </location>
</feature>
<proteinExistence type="predicted"/>
<feature type="compositionally biased region" description="Acidic residues" evidence="1">
    <location>
        <begin position="265"/>
        <end position="274"/>
    </location>
</feature>
<organism>
    <name type="scientific">Culex quinquefasciatus</name>
    <name type="common">Southern house mosquito</name>
    <name type="synonym">Culex pungens</name>
    <dbReference type="NCBI Taxonomy" id="7176"/>
    <lineage>
        <taxon>Eukaryota</taxon>
        <taxon>Metazoa</taxon>
        <taxon>Ecdysozoa</taxon>
        <taxon>Arthropoda</taxon>
        <taxon>Hexapoda</taxon>
        <taxon>Insecta</taxon>
        <taxon>Pterygota</taxon>
        <taxon>Neoptera</taxon>
        <taxon>Endopterygota</taxon>
        <taxon>Diptera</taxon>
        <taxon>Nematocera</taxon>
        <taxon>Culicoidea</taxon>
        <taxon>Culicidae</taxon>
        <taxon>Culicinae</taxon>
        <taxon>Culicini</taxon>
        <taxon>Culex</taxon>
        <taxon>Culex</taxon>
    </lineage>
</organism>